<dbReference type="InterPro" id="IPR013087">
    <property type="entry name" value="Znf_C2H2_type"/>
</dbReference>
<keyword evidence="6" id="KW-0479">Metal-binding</keyword>
<dbReference type="PROSITE" id="PS50835">
    <property type="entry name" value="IG_LIKE"/>
    <property type="match status" value="2"/>
</dbReference>
<evidence type="ECO:0000256" key="5">
    <source>
        <dbReference type="ARBA" id="ARBA00023157"/>
    </source>
</evidence>
<evidence type="ECO:0000256" key="6">
    <source>
        <dbReference type="PROSITE-ProRule" id="PRU00042"/>
    </source>
</evidence>
<comment type="caution">
    <text evidence="10">The sequence shown here is derived from an EMBL/GenBank/DDBJ whole genome shotgun (WGS) entry which is preliminary data.</text>
</comment>
<dbReference type="Pfam" id="PF13927">
    <property type="entry name" value="Ig_3"/>
    <property type="match status" value="1"/>
</dbReference>
<keyword evidence="2" id="KW-0812">Transmembrane</keyword>
<accession>A0ABQ7R1I4</accession>
<feature type="non-terminal residue" evidence="10">
    <location>
        <position position="669"/>
    </location>
</feature>
<dbReference type="InterPro" id="IPR013783">
    <property type="entry name" value="Ig-like_fold"/>
</dbReference>
<keyword evidence="6" id="KW-0862">Zinc</keyword>
<evidence type="ECO:0000256" key="2">
    <source>
        <dbReference type="ARBA" id="ARBA00022692"/>
    </source>
</evidence>
<feature type="domain" description="C2H2-type" evidence="8">
    <location>
        <begin position="488"/>
        <end position="519"/>
    </location>
</feature>
<evidence type="ECO:0000313" key="10">
    <source>
        <dbReference type="EMBL" id="KAG7311114.1"/>
    </source>
</evidence>
<feature type="domain" description="Ig-like" evidence="9">
    <location>
        <begin position="197"/>
        <end position="291"/>
    </location>
</feature>
<name>A0ABQ7R1I4_PLUXY</name>
<evidence type="ECO:0000259" key="9">
    <source>
        <dbReference type="PROSITE" id="PS50835"/>
    </source>
</evidence>
<comment type="subcellular location">
    <subcellularLocation>
        <location evidence="1">Membrane</location>
        <topology evidence="1">Single-pass membrane protein</topology>
    </subcellularLocation>
</comment>
<evidence type="ECO:0000256" key="4">
    <source>
        <dbReference type="ARBA" id="ARBA00023136"/>
    </source>
</evidence>
<evidence type="ECO:0000256" key="1">
    <source>
        <dbReference type="ARBA" id="ARBA00004167"/>
    </source>
</evidence>
<keyword evidence="4" id="KW-0472">Membrane</keyword>
<organism evidence="10 11">
    <name type="scientific">Plutella xylostella</name>
    <name type="common">Diamondback moth</name>
    <name type="synonym">Plutella maculipennis</name>
    <dbReference type="NCBI Taxonomy" id="51655"/>
    <lineage>
        <taxon>Eukaryota</taxon>
        <taxon>Metazoa</taxon>
        <taxon>Ecdysozoa</taxon>
        <taxon>Arthropoda</taxon>
        <taxon>Hexapoda</taxon>
        <taxon>Insecta</taxon>
        <taxon>Pterygota</taxon>
        <taxon>Neoptera</taxon>
        <taxon>Endopterygota</taxon>
        <taxon>Lepidoptera</taxon>
        <taxon>Glossata</taxon>
        <taxon>Ditrysia</taxon>
        <taxon>Yponomeutoidea</taxon>
        <taxon>Plutellidae</taxon>
        <taxon>Plutella</taxon>
    </lineage>
</organism>
<dbReference type="InterPro" id="IPR036179">
    <property type="entry name" value="Ig-like_dom_sf"/>
</dbReference>
<dbReference type="InterPro" id="IPR013106">
    <property type="entry name" value="Ig_V-set"/>
</dbReference>
<keyword evidence="6" id="KW-0863">Zinc-finger</keyword>
<evidence type="ECO:0000313" key="11">
    <source>
        <dbReference type="Proteomes" id="UP000823941"/>
    </source>
</evidence>
<dbReference type="SUPFAM" id="SSF48726">
    <property type="entry name" value="Immunoglobulin"/>
    <property type="match status" value="2"/>
</dbReference>
<reference evidence="10 11" key="1">
    <citation type="submission" date="2021-06" db="EMBL/GenBank/DDBJ databases">
        <title>A haploid diamondback moth (Plutella xylostella L.) genome assembly resolves 31 chromosomes and identifies a diamide resistance mutation.</title>
        <authorList>
            <person name="Ward C.M."/>
            <person name="Perry K.D."/>
            <person name="Baker G."/>
            <person name="Powis K."/>
            <person name="Heckel D.G."/>
            <person name="Baxter S.W."/>
        </authorList>
    </citation>
    <scope>NUCLEOTIDE SEQUENCE [LARGE SCALE GENOMIC DNA]</scope>
    <source>
        <strain evidence="10 11">LV</strain>
        <tissue evidence="10">Single pupa</tissue>
    </source>
</reference>
<evidence type="ECO:0000256" key="3">
    <source>
        <dbReference type="ARBA" id="ARBA00022989"/>
    </source>
</evidence>
<protein>
    <recommendedName>
        <fullName evidence="12">Sidestep protein</fullName>
    </recommendedName>
</protein>
<gene>
    <name evidence="10" type="ORF">JYU34_002095</name>
</gene>
<feature type="domain" description="Ig-like" evidence="9">
    <location>
        <begin position="46"/>
        <end position="189"/>
    </location>
</feature>
<dbReference type="PROSITE" id="PS50157">
    <property type="entry name" value="ZINC_FINGER_C2H2_2"/>
    <property type="match status" value="1"/>
</dbReference>
<dbReference type="EMBL" id="JAHIBW010000004">
    <property type="protein sequence ID" value="KAG7311114.1"/>
    <property type="molecule type" value="Genomic_DNA"/>
</dbReference>
<proteinExistence type="predicted"/>
<feature type="region of interest" description="Disordered" evidence="7">
    <location>
        <begin position="515"/>
        <end position="547"/>
    </location>
</feature>
<dbReference type="Pfam" id="PF07686">
    <property type="entry name" value="V-set"/>
    <property type="match status" value="1"/>
</dbReference>
<keyword evidence="5" id="KW-1015">Disulfide bond</keyword>
<evidence type="ECO:0000259" key="8">
    <source>
        <dbReference type="PROSITE" id="PS50157"/>
    </source>
</evidence>
<evidence type="ECO:0008006" key="12">
    <source>
        <dbReference type="Google" id="ProtNLM"/>
    </source>
</evidence>
<keyword evidence="3" id="KW-1133">Transmembrane helix</keyword>
<dbReference type="InterPro" id="IPR013162">
    <property type="entry name" value="CD80_C2-set"/>
</dbReference>
<dbReference type="InterPro" id="IPR007110">
    <property type="entry name" value="Ig-like_dom"/>
</dbReference>
<dbReference type="Pfam" id="PF08205">
    <property type="entry name" value="C2-set_2"/>
    <property type="match status" value="1"/>
</dbReference>
<dbReference type="SMART" id="SM00409">
    <property type="entry name" value="IG"/>
    <property type="match status" value="2"/>
</dbReference>
<dbReference type="SMART" id="SM00408">
    <property type="entry name" value="IGc2"/>
    <property type="match status" value="2"/>
</dbReference>
<dbReference type="Gene3D" id="2.60.40.10">
    <property type="entry name" value="Immunoglobulins"/>
    <property type="match status" value="2"/>
</dbReference>
<dbReference type="InterPro" id="IPR003598">
    <property type="entry name" value="Ig_sub2"/>
</dbReference>
<dbReference type="InterPro" id="IPR003599">
    <property type="entry name" value="Ig_sub"/>
</dbReference>
<evidence type="ECO:0000256" key="7">
    <source>
        <dbReference type="SAM" id="MobiDB-lite"/>
    </source>
</evidence>
<keyword evidence="11" id="KW-1185">Reference proteome</keyword>
<dbReference type="Proteomes" id="UP000823941">
    <property type="component" value="Chromosome 4"/>
</dbReference>
<dbReference type="PANTHER" id="PTHR23278">
    <property type="entry name" value="SIDESTEP PROTEIN"/>
    <property type="match status" value="1"/>
</dbReference>
<dbReference type="PANTHER" id="PTHR23278:SF31">
    <property type="entry name" value="SIDESTEP II, ISOFORM A"/>
    <property type="match status" value="1"/>
</dbReference>
<sequence>MSGAAAAAAAAAESPRQCASVGRLRVDSEWTRGGLRYSNNISCRIPAAAAAAAAARSDSLNSQCRFEEDFKRCTEHSGVRTVEVQAVEGMAARFPCDLASPNNDKVYMVFWFRDDAGIPLYSFDVRGKPLSEARHWSAPEVFGPRAHFAPSPAPAALLVRDVKRRDEGVYRCRVDFRNTQTTSFRYNLTVVVPPERPVVVDRWGRVINATTLGPHEEGDDVLLTCRVLGGRPEPSVRWLVNGVLVDEEYEHNTGDVIENRLLWPAVSRADYAAVFTCQAANSQLVPPREVSLVLDMFLRPLTVEIKKPSSLGEEEALTAERRYEVACESAGSRPPALLSWYKGKRQLKRITPIIESVQNFSQHKLVLGGGEARAGRGGGGGASECPLITASIAIISLIRSRAEEATRKFFPNYLFLAPPPLISAEVPPTSQSDELHRRFMINLDGQVCNERCSCTRAFLLTGANFEQALPCLRRWVNTPAVFVRVGIDSCSVACGRRWNVASALSQHPRAITPHTAHPALRRATPAAQAPRSYSQTRRDHTPRPITAPGVAIVPELHTIVITQRSFKCIVRFVRRPHNAENMFAIVSMHNDRRTPRVDESKSDSRFEAHFVATRSRPPHYSQEAHTPISRAYNKSCTPRIELLTVQCDEGIVRRDLLWPHSSLVVYDFK</sequence>